<dbReference type="Proteomes" id="UP000825935">
    <property type="component" value="Chromosome 10"/>
</dbReference>
<name>A0A8T2TT49_CERRI</name>
<dbReference type="AlphaFoldDB" id="A0A8T2TT49"/>
<sequence>MSSRLYSLNLSMEPSISLSVVAKKVRRLPTLLASNGRWIGAISMKVLFCV</sequence>
<proteinExistence type="predicted"/>
<reference evidence="1" key="1">
    <citation type="submission" date="2021-08" db="EMBL/GenBank/DDBJ databases">
        <title>WGS assembly of Ceratopteris richardii.</title>
        <authorList>
            <person name="Marchant D.B."/>
            <person name="Chen G."/>
            <person name="Jenkins J."/>
            <person name="Shu S."/>
            <person name="Leebens-Mack J."/>
            <person name="Grimwood J."/>
            <person name="Schmutz J."/>
            <person name="Soltis P."/>
            <person name="Soltis D."/>
            <person name="Chen Z.-H."/>
        </authorList>
    </citation>
    <scope>NUCLEOTIDE SEQUENCE</scope>
    <source>
        <strain evidence="1">Whitten #5841</strain>
        <tissue evidence="1">Leaf</tissue>
    </source>
</reference>
<gene>
    <name evidence="1" type="ORF">KP509_10G016900</name>
</gene>
<organism evidence="1 2">
    <name type="scientific">Ceratopteris richardii</name>
    <name type="common">Triangle waterfern</name>
    <dbReference type="NCBI Taxonomy" id="49495"/>
    <lineage>
        <taxon>Eukaryota</taxon>
        <taxon>Viridiplantae</taxon>
        <taxon>Streptophyta</taxon>
        <taxon>Embryophyta</taxon>
        <taxon>Tracheophyta</taxon>
        <taxon>Polypodiopsida</taxon>
        <taxon>Polypodiidae</taxon>
        <taxon>Polypodiales</taxon>
        <taxon>Pteridineae</taxon>
        <taxon>Pteridaceae</taxon>
        <taxon>Parkerioideae</taxon>
        <taxon>Ceratopteris</taxon>
    </lineage>
</organism>
<comment type="caution">
    <text evidence="1">The sequence shown here is derived from an EMBL/GenBank/DDBJ whole genome shotgun (WGS) entry which is preliminary data.</text>
</comment>
<evidence type="ECO:0000313" key="1">
    <source>
        <dbReference type="EMBL" id="KAH7426791.1"/>
    </source>
</evidence>
<evidence type="ECO:0000313" key="2">
    <source>
        <dbReference type="Proteomes" id="UP000825935"/>
    </source>
</evidence>
<keyword evidence="2" id="KW-1185">Reference proteome</keyword>
<protein>
    <submittedName>
        <fullName evidence="1">Uncharacterized protein</fullName>
    </submittedName>
</protein>
<dbReference type="EMBL" id="CM035415">
    <property type="protein sequence ID" value="KAH7426791.1"/>
    <property type="molecule type" value="Genomic_DNA"/>
</dbReference>
<accession>A0A8T2TT49</accession>